<keyword evidence="2" id="KW-1185">Reference proteome</keyword>
<dbReference type="PIRSF" id="PIRSF033736">
    <property type="entry name" value="UCP033763"/>
    <property type="match status" value="1"/>
</dbReference>
<accession>A0A1G9RNJ7</accession>
<dbReference type="OrthoDB" id="1045582at2"/>
<dbReference type="STRING" id="349095.SAMN05660299_00513"/>
<dbReference type="InterPro" id="IPR023476">
    <property type="entry name" value="Pep_tRNA_hydro_II_dom_sf"/>
</dbReference>
<dbReference type="SUPFAM" id="SSF102462">
    <property type="entry name" value="Peptidyl-tRNA hydrolase II"/>
    <property type="match status" value="1"/>
</dbReference>
<dbReference type="EMBL" id="FNHQ01000003">
    <property type="protein sequence ID" value="SDM24547.1"/>
    <property type="molecule type" value="Genomic_DNA"/>
</dbReference>
<dbReference type="Pfam" id="PF09391">
    <property type="entry name" value="DUF2000"/>
    <property type="match status" value="1"/>
</dbReference>
<evidence type="ECO:0008006" key="3">
    <source>
        <dbReference type="Google" id="ProtNLM"/>
    </source>
</evidence>
<dbReference type="Proteomes" id="UP000199309">
    <property type="component" value="Unassembled WGS sequence"/>
</dbReference>
<name>A0A1G9RNJ7_9FIRM</name>
<gene>
    <name evidence="1" type="ORF">SAMN05660299_00513</name>
</gene>
<dbReference type="AlphaFoldDB" id="A0A1G9RNJ7"/>
<organism evidence="1 2">
    <name type="scientific">Megasphaera paucivorans</name>
    <dbReference type="NCBI Taxonomy" id="349095"/>
    <lineage>
        <taxon>Bacteria</taxon>
        <taxon>Bacillati</taxon>
        <taxon>Bacillota</taxon>
        <taxon>Negativicutes</taxon>
        <taxon>Veillonellales</taxon>
        <taxon>Veillonellaceae</taxon>
        <taxon>Megasphaera</taxon>
    </lineage>
</organism>
<dbReference type="Gene3D" id="3.40.1490.10">
    <property type="entry name" value="Bit1"/>
    <property type="match status" value="1"/>
</dbReference>
<proteinExistence type="predicted"/>
<sequence>MDWMREKCVMIIDEKLPLGLIANTAAILGITLGKTVPEVVGTDVVDQNGNPHLGIIAFPVPVLKGSSDVIKEIKKRLQDPFFQDIIVVDFSDLAQECKTYDEYKEKMAAMPEQALQYLGIAICGSKKEINTLTGNMPLLR</sequence>
<dbReference type="InterPro" id="IPR018988">
    <property type="entry name" value="DUF2000"/>
</dbReference>
<evidence type="ECO:0000313" key="2">
    <source>
        <dbReference type="Proteomes" id="UP000199309"/>
    </source>
</evidence>
<protein>
    <recommendedName>
        <fullName evidence="3">DUF2000 domain-containing protein</fullName>
    </recommendedName>
</protein>
<reference evidence="1 2" key="1">
    <citation type="submission" date="2016-10" db="EMBL/GenBank/DDBJ databases">
        <authorList>
            <person name="de Groot N.N."/>
        </authorList>
    </citation>
    <scope>NUCLEOTIDE SEQUENCE [LARGE SCALE GENOMIC DNA]</scope>
    <source>
        <strain evidence="1 2">DSM 16981</strain>
    </source>
</reference>
<dbReference type="InterPro" id="IPR017021">
    <property type="entry name" value="UCP033763"/>
</dbReference>
<dbReference type="RefSeq" id="WP_091647890.1">
    <property type="nucleotide sequence ID" value="NZ_FNHQ01000003.1"/>
</dbReference>
<evidence type="ECO:0000313" key="1">
    <source>
        <dbReference type="EMBL" id="SDM24547.1"/>
    </source>
</evidence>